<sequence length="205" mass="23223">MDQRTITIINGGTFRGNISIFQKQPDLEAIGAMSLAWLTKGTNPGTKLEFNWIEDYWFIWSEKNVLEPEVVFSASQTIPANLRTNNKITLEKNKYGYFFTNQVTDTMHTGQLIIEEDNSIPGNEASIGIGMSGIGTLVWSSEPNVDLNIQPKPQYWVCYGTFNQGEILNTQQLVDRAIQIEFPTNKYNAIVTLSSNNTWENIIYN</sequence>
<name>A0A8A7K7W8_9FIRM</name>
<dbReference type="AlphaFoldDB" id="A0A8A7K7W8"/>
<dbReference type="Proteomes" id="UP000665020">
    <property type="component" value="Chromosome"/>
</dbReference>
<accession>A0A8A7K7W8</accession>
<evidence type="ECO:0000313" key="1">
    <source>
        <dbReference type="EMBL" id="QTL97541.1"/>
    </source>
</evidence>
<organism evidence="1 2">
    <name type="scientific">Iocasia fonsfrigidae</name>
    <dbReference type="NCBI Taxonomy" id="2682810"/>
    <lineage>
        <taxon>Bacteria</taxon>
        <taxon>Bacillati</taxon>
        <taxon>Bacillota</taxon>
        <taxon>Clostridia</taxon>
        <taxon>Halanaerobiales</taxon>
        <taxon>Halanaerobiaceae</taxon>
        <taxon>Iocasia</taxon>
    </lineage>
</organism>
<dbReference type="EMBL" id="CP046640">
    <property type="protein sequence ID" value="QTL97541.1"/>
    <property type="molecule type" value="Genomic_DNA"/>
</dbReference>
<dbReference type="KEGG" id="ifn:GM661_05865"/>
<gene>
    <name evidence="1" type="ORF">GM661_05865</name>
</gene>
<reference evidence="1" key="1">
    <citation type="submission" date="2019-12" db="EMBL/GenBank/DDBJ databases">
        <authorList>
            <person name="zhang j."/>
            <person name="sun C.M."/>
        </authorList>
    </citation>
    <scope>NUCLEOTIDE SEQUENCE</scope>
    <source>
        <strain evidence="1">NS-1</strain>
    </source>
</reference>
<proteinExistence type="predicted"/>
<dbReference type="RefSeq" id="WP_230869174.1">
    <property type="nucleotide sequence ID" value="NZ_CP046640.1"/>
</dbReference>
<keyword evidence="2" id="KW-1185">Reference proteome</keyword>
<evidence type="ECO:0000313" key="2">
    <source>
        <dbReference type="Proteomes" id="UP000665020"/>
    </source>
</evidence>
<protein>
    <submittedName>
        <fullName evidence="1">Uncharacterized protein</fullName>
    </submittedName>
</protein>